<dbReference type="InterPro" id="IPR004167">
    <property type="entry name" value="PSBD"/>
</dbReference>
<dbReference type="InterPro" id="IPR001078">
    <property type="entry name" value="2-oxoacid_DH_actylTfrase"/>
</dbReference>
<dbReference type="InterPro" id="IPR023213">
    <property type="entry name" value="CAT-like_dom_sf"/>
</dbReference>
<dbReference type="SUPFAM" id="SSF47005">
    <property type="entry name" value="Peripheral subunit-binding domain of 2-oxo acid dehydrogenase complex"/>
    <property type="match status" value="1"/>
</dbReference>
<dbReference type="Pfam" id="PF02817">
    <property type="entry name" value="E3_binding"/>
    <property type="match status" value="1"/>
</dbReference>
<comment type="similarity">
    <text evidence="1 8">Belongs to the 2-oxoacid dehydrogenase family.</text>
</comment>
<evidence type="ECO:0000256" key="7">
    <source>
        <dbReference type="ARBA" id="ARBA00048370"/>
    </source>
</evidence>
<dbReference type="KEGG" id="paca:ID47_05810"/>
<dbReference type="PANTHER" id="PTHR23151:SF90">
    <property type="entry name" value="DIHYDROLIPOYLLYSINE-RESIDUE ACETYLTRANSFERASE COMPONENT OF PYRUVATE DEHYDROGENASE COMPLEX, MITOCHONDRIAL-RELATED"/>
    <property type="match status" value="1"/>
</dbReference>
<sequence>MPIKILMPALSPTMTEGNLVRWLKSEGDMVKPGQVIAEIETDKATMEVEAVDEGVLAKIYVPAGTESVKVNMLIGVILEEGENESDLAALSDGAPLSVEGSASVEKAASVEKGAQASVAVDAAKPTPSASGERVFASPLARRLAEQNNVNIASIPGTGPHGRIVKADVEAAAVSGAKPATIQNSSGQAPLVYGTAGYAELPLNNMRKVIANRLTESKQQVPHFYLTVDCNLDALLKLRSDINARLEDTKISVNDFIVRATALALMKVPASNASWHDTHIRQYQAADVCVAVAIEGGLVTPVVRSAHLKSLKEISVEVKSLAERARAGKLMPEEYQGGSFTISNLGMYGINQFAAIINPPQAGIMAVGAGEQRAIVKDGQMQVATMMTCTLSADHRVVDGAVGANFLAAFKEFIEDPLRLLV</sequence>
<dbReference type="InterPro" id="IPR006257">
    <property type="entry name" value="LAT1"/>
</dbReference>
<dbReference type="InterPro" id="IPR045257">
    <property type="entry name" value="E2/Pdx1"/>
</dbReference>
<proteinExistence type="inferred from homology"/>
<dbReference type="Gene3D" id="2.40.50.100">
    <property type="match status" value="1"/>
</dbReference>
<dbReference type="PROSITE" id="PS00189">
    <property type="entry name" value="LIPOYL"/>
    <property type="match status" value="1"/>
</dbReference>
<dbReference type="Proteomes" id="UP000028926">
    <property type="component" value="Chromosome"/>
</dbReference>
<feature type="domain" description="Lipoyl-binding" evidence="9">
    <location>
        <begin position="2"/>
        <end position="78"/>
    </location>
</feature>
<organism evidence="11 12">
    <name type="scientific">Candidatus Odyssella acanthamoebae</name>
    <dbReference type="NCBI Taxonomy" id="91604"/>
    <lineage>
        <taxon>Bacteria</taxon>
        <taxon>Pseudomonadati</taxon>
        <taxon>Pseudomonadota</taxon>
        <taxon>Alphaproteobacteria</taxon>
        <taxon>Holosporales</taxon>
        <taxon>Candidatus Paracaedibacteraceae</taxon>
        <taxon>Candidatus Odyssella</taxon>
    </lineage>
</organism>
<gene>
    <name evidence="11" type="ORF">ID47_05810</name>
</gene>
<dbReference type="EC" id="2.3.1.12" evidence="8"/>
<evidence type="ECO:0000256" key="5">
    <source>
        <dbReference type="ARBA" id="ARBA00023315"/>
    </source>
</evidence>
<dbReference type="FunFam" id="3.30.559.10:FF:000003">
    <property type="entry name" value="Acetyltransferase component of pyruvate dehydrogenase complex"/>
    <property type="match status" value="1"/>
</dbReference>
<dbReference type="GO" id="GO:0006086">
    <property type="term" value="P:pyruvate decarboxylation to acetyl-CoA"/>
    <property type="evidence" value="ECO:0007669"/>
    <property type="project" value="InterPro"/>
</dbReference>
<dbReference type="EMBL" id="CP008941">
    <property type="protein sequence ID" value="AIK96354.1"/>
    <property type="molecule type" value="Genomic_DNA"/>
</dbReference>
<keyword evidence="5 8" id="KW-0012">Acyltransferase</keyword>
<dbReference type="Pfam" id="PF00198">
    <property type="entry name" value="2-oxoacid_dh"/>
    <property type="match status" value="1"/>
</dbReference>
<comment type="function">
    <text evidence="6">The pyruvate dehydrogenase complex catalyzes the overall conversion of pyruvate to acetyl-CoA and CO(2). It contains multiple copies of three enzymatic components: pyruvate dehydrogenase (E1), dihydrolipoamide acetyltransferase (E2) and lipoamide dehydrogenase (E3).</text>
</comment>
<dbReference type="PROSITE" id="PS50968">
    <property type="entry name" value="BIOTINYL_LIPOYL"/>
    <property type="match status" value="1"/>
</dbReference>
<evidence type="ECO:0000256" key="2">
    <source>
        <dbReference type="ARBA" id="ARBA00011484"/>
    </source>
</evidence>
<dbReference type="SUPFAM" id="SSF52777">
    <property type="entry name" value="CoA-dependent acyltransferases"/>
    <property type="match status" value="1"/>
</dbReference>
<evidence type="ECO:0000259" key="9">
    <source>
        <dbReference type="PROSITE" id="PS50968"/>
    </source>
</evidence>
<comment type="cofactor">
    <cofactor evidence="8">
        <name>(R)-lipoate</name>
        <dbReference type="ChEBI" id="CHEBI:83088"/>
    </cofactor>
    <text evidence="8">Binds 1 lipoyl cofactor covalently.</text>
</comment>
<dbReference type="InterPro" id="IPR000089">
    <property type="entry name" value="Biotin_lipoyl"/>
</dbReference>
<evidence type="ECO:0000313" key="12">
    <source>
        <dbReference type="Proteomes" id="UP000028926"/>
    </source>
</evidence>
<dbReference type="AlphaFoldDB" id="A0A077AWD7"/>
<dbReference type="OrthoDB" id="9805770at2"/>
<dbReference type="HOGENOM" id="CLU_016733_10_2_5"/>
<evidence type="ECO:0000256" key="3">
    <source>
        <dbReference type="ARBA" id="ARBA00022679"/>
    </source>
</evidence>
<dbReference type="CDD" id="cd06849">
    <property type="entry name" value="lipoyl_domain"/>
    <property type="match status" value="1"/>
</dbReference>
<keyword evidence="4 8" id="KW-0450">Lipoyl</keyword>
<comment type="catalytic activity">
    <reaction evidence="7 8">
        <text>N(6)-[(R)-dihydrolipoyl]-L-lysyl-[protein] + acetyl-CoA = N(6)-[(R)-S(8)-acetyldihydrolipoyl]-L-lysyl-[protein] + CoA</text>
        <dbReference type="Rhea" id="RHEA:17017"/>
        <dbReference type="Rhea" id="RHEA-COMP:10475"/>
        <dbReference type="Rhea" id="RHEA-COMP:10478"/>
        <dbReference type="ChEBI" id="CHEBI:57287"/>
        <dbReference type="ChEBI" id="CHEBI:57288"/>
        <dbReference type="ChEBI" id="CHEBI:83100"/>
        <dbReference type="ChEBI" id="CHEBI:83111"/>
        <dbReference type="EC" id="2.3.1.12"/>
    </reaction>
</comment>
<dbReference type="InterPro" id="IPR011053">
    <property type="entry name" value="Single_hybrid_motif"/>
</dbReference>
<evidence type="ECO:0000256" key="6">
    <source>
        <dbReference type="ARBA" id="ARBA00025211"/>
    </source>
</evidence>
<dbReference type="InterPro" id="IPR036625">
    <property type="entry name" value="E3-bd_dom_sf"/>
</dbReference>
<feature type="domain" description="Peripheral subunit-binding (PSBD)" evidence="10">
    <location>
        <begin position="135"/>
        <end position="172"/>
    </location>
</feature>
<dbReference type="PROSITE" id="PS51826">
    <property type="entry name" value="PSBD"/>
    <property type="match status" value="1"/>
</dbReference>
<dbReference type="InterPro" id="IPR003016">
    <property type="entry name" value="2-oxoA_DH_lipoyl-BS"/>
</dbReference>
<dbReference type="Gene3D" id="4.10.320.10">
    <property type="entry name" value="E3-binding domain"/>
    <property type="match status" value="1"/>
</dbReference>
<evidence type="ECO:0000256" key="8">
    <source>
        <dbReference type="RuleBase" id="RU361137"/>
    </source>
</evidence>
<reference evidence="11 12" key="1">
    <citation type="submission" date="2014-07" db="EMBL/GenBank/DDBJ databases">
        <title>Comparative genomic insights into amoeba endosymbionts belonging to the families of Holosporaceae and Candidatus Midichloriaceae within Rickettsiales.</title>
        <authorList>
            <person name="Wang Z."/>
            <person name="Wu M."/>
        </authorList>
    </citation>
    <scope>NUCLEOTIDE SEQUENCE [LARGE SCALE GENOMIC DNA]</scope>
    <source>
        <strain evidence="11">PRA3</strain>
    </source>
</reference>
<dbReference type="FunFam" id="2.40.50.100:FF:000010">
    <property type="entry name" value="Acetyltransferase component of pyruvate dehydrogenase complex"/>
    <property type="match status" value="1"/>
</dbReference>
<dbReference type="eggNOG" id="COG0508">
    <property type="taxonomic scope" value="Bacteria"/>
</dbReference>
<accession>A0A077AWD7</accession>
<dbReference type="PANTHER" id="PTHR23151">
    <property type="entry name" value="DIHYDROLIPOAMIDE ACETYL/SUCCINYL-TRANSFERASE-RELATED"/>
    <property type="match status" value="1"/>
</dbReference>
<evidence type="ECO:0000256" key="1">
    <source>
        <dbReference type="ARBA" id="ARBA00007317"/>
    </source>
</evidence>
<keyword evidence="12" id="KW-1185">Reference proteome</keyword>
<dbReference type="SUPFAM" id="SSF51230">
    <property type="entry name" value="Single hybrid motif"/>
    <property type="match status" value="1"/>
</dbReference>
<name>A0A077AWD7_9PROT</name>
<evidence type="ECO:0000256" key="4">
    <source>
        <dbReference type="ARBA" id="ARBA00022823"/>
    </source>
</evidence>
<dbReference type="RefSeq" id="WP_038464692.1">
    <property type="nucleotide sequence ID" value="NZ_CP008941.1"/>
</dbReference>
<comment type="subunit">
    <text evidence="2">Forms a 24-polypeptide structural core with octahedral symmetry.</text>
</comment>
<dbReference type="GO" id="GO:0045254">
    <property type="term" value="C:pyruvate dehydrogenase complex"/>
    <property type="evidence" value="ECO:0007669"/>
    <property type="project" value="UniProtKB-UniRule"/>
</dbReference>
<keyword evidence="3 8" id="KW-0808">Transferase</keyword>
<evidence type="ECO:0000313" key="11">
    <source>
        <dbReference type="EMBL" id="AIK96354.1"/>
    </source>
</evidence>
<dbReference type="STRING" id="91604.ID47_05810"/>
<dbReference type="GO" id="GO:0004742">
    <property type="term" value="F:dihydrolipoyllysine-residue acetyltransferase activity"/>
    <property type="evidence" value="ECO:0007669"/>
    <property type="project" value="UniProtKB-UniRule"/>
</dbReference>
<dbReference type="Gene3D" id="3.30.559.10">
    <property type="entry name" value="Chloramphenicol acetyltransferase-like domain"/>
    <property type="match status" value="1"/>
</dbReference>
<dbReference type="NCBIfam" id="TIGR01349">
    <property type="entry name" value="PDHac_trf_mito"/>
    <property type="match status" value="1"/>
</dbReference>
<protein>
    <recommendedName>
        <fullName evidence="8">Acetyltransferase component of pyruvate dehydrogenase complex</fullName>
        <ecNumber evidence="8">2.3.1.12</ecNumber>
    </recommendedName>
</protein>
<evidence type="ECO:0000259" key="10">
    <source>
        <dbReference type="PROSITE" id="PS51826"/>
    </source>
</evidence>
<dbReference type="Pfam" id="PF00364">
    <property type="entry name" value="Biotin_lipoyl"/>
    <property type="match status" value="1"/>
</dbReference>